<protein>
    <submittedName>
        <fullName evidence="3">Sugar phosphate isomerase/epimerase family protein</fullName>
    </submittedName>
</protein>
<dbReference type="InterPro" id="IPR013022">
    <property type="entry name" value="Xyl_isomerase-like_TIM-brl"/>
</dbReference>
<keyword evidence="4" id="KW-1185">Reference proteome</keyword>
<name>A0ABW1EEW4_9BACT</name>
<dbReference type="Pfam" id="PF01261">
    <property type="entry name" value="AP_endonuc_2"/>
    <property type="match status" value="1"/>
</dbReference>
<reference evidence="4" key="1">
    <citation type="journal article" date="2019" name="Int. J. Syst. Evol. Microbiol.">
        <title>The Global Catalogue of Microorganisms (GCM) 10K type strain sequencing project: providing services to taxonomists for standard genome sequencing and annotation.</title>
        <authorList>
            <consortium name="The Broad Institute Genomics Platform"/>
            <consortium name="The Broad Institute Genome Sequencing Center for Infectious Disease"/>
            <person name="Wu L."/>
            <person name="Ma J."/>
        </authorList>
    </citation>
    <scope>NUCLEOTIDE SEQUENCE [LARGE SCALE GENOMIC DNA]</scope>
    <source>
        <strain evidence="4">JCM 4087</strain>
    </source>
</reference>
<evidence type="ECO:0000313" key="4">
    <source>
        <dbReference type="Proteomes" id="UP001596091"/>
    </source>
</evidence>
<dbReference type="InterPro" id="IPR006311">
    <property type="entry name" value="TAT_signal"/>
</dbReference>
<comment type="caution">
    <text evidence="3">The sequence shown here is derived from an EMBL/GenBank/DDBJ whole genome shotgun (WGS) entry which is preliminary data.</text>
</comment>
<dbReference type="Gene3D" id="3.20.20.150">
    <property type="entry name" value="Divalent-metal-dependent TIM barrel enzymes"/>
    <property type="match status" value="1"/>
</dbReference>
<evidence type="ECO:0000313" key="3">
    <source>
        <dbReference type="EMBL" id="MFC5862514.1"/>
    </source>
</evidence>
<gene>
    <name evidence="3" type="ORF">ACFPT7_09455</name>
</gene>
<dbReference type="PROSITE" id="PS51318">
    <property type="entry name" value="TAT"/>
    <property type="match status" value="1"/>
</dbReference>
<keyword evidence="1" id="KW-0732">Signal</keyword>
<proteinExistence type="predicted"/>
<dbReference type="Proteomes" id="UP001596091">
    <property type="component" value="Unassembled WGS sequence"/>
</dbReference>
<dbReference type="InterPro" id="IPR036237">
    <property type="entry name" value="Xyl_isomerase-like_sf"/>
</dbReference>
<organism evidence="3 4">
    <name type="scientific">Acidicapsa dinghuensis</name>
    <dbReference type="NCBI Taxonomy" id="2218256"/>
    <lineage>
        <taxon>Bacteria</taxon>
        <taxon>Pseudomonadati</taxon>
        <taxon>Acidobacteriota</taxon>
        <taxon>Terriglobia</taxon>
        <taxon>Terriglobales</taxon>
        <taxon>Acidobacteriaceae</taxon>
        <taxon>Acidicapsa</taxon>
    </lineage>
</organism>
<feature type="signal peptide" evidence="1">
    <location>
        <begin position="1"/>
        <end position="28"/>
    </location>
</feature>
<evidence type="ECO:0000259" key="2">
    <source>
        <dbReference type="Pfam" id="PF01261"/>
    </source>
</evidence>
<sequence>MSTLSRRTFLQTSSAAAIAAALPQILHAATVTSCEFKLAVITDEISPDFDHACSVIANDFGMRHAELRTMWSKNITSMGDDDLARAEATLRKYKLQVTDIASPLFKTDFPGAPISKSSPRTDTHGASADLKEQDELLEKSIALAKRFKTDRIRCFDFWRLDDPTPYRAAVNAKLLEAANRVGKEHLILVLENEFECNTATGREAAQTLAAVQSPWLQLNWDPGNAVARGELDAFPAGWDLLPKDRIGHCHVKCAIAEPDTKAGFEWAPVGKGSPDWVGQFKALKKIKYRHAVSLETHWRGGGSPEASTRISWTGMHEALVKAGAAAPSPVPGTWPQVDITG</sequence>
<dbReference type="SUPFAM" id="SSF51658">
    <property type="entry name" value="Xylose isomerase-like"/>
    <property type="match status" value="1"/>
</dbReference>
<dbReference type="PROSITE" id="PS51257">
    <property type="entry name" value="PROKAR_LIPOPROTEIN"/>
    <property type="match status" value="1"/>
</dbReference>
<dbReference type="NCBIfam" id="TIGR01409">
    <property type="entry name" value="TAT_signal_seq"/>
    <property type="match status" value="1"/>
</dbReference>
<dbReference type="GO" id="GO:0016853">
    <property type="term" value="F:isomerase activity"/>
    <property type="evidence" value="ECO:0007669"/>
    <property type="project" value="UniProtKB-KW"/>
</dbReference>
<dbReference type="InterPro" id="IPR050312">
    <property type="entry name" value="IolE/XylAMocC-like"/>
</dbReference>
<dbReference type="PANTHER" id="PTHR12110:SF41">
    <property type="entry name" value="INOSOSE DEHYDRATASE"/>
    <property type="match status" value="1"/>
</dbReference>
<feature type="chain" id="PRO_5046517929" evidence="1">
    <location>
        <begin position="29"/>
        <end position="341"/>
    </location>
</feature>
<dbReference type="PANTHER" id="PTHR12110">
    <property type="entry name" value="HYDROXYPYRUVATE ISOMERASE"/>
    <property type="match status" value="1"/>
</dbReference>
<dbReference type="EMBL" id="JBHSPH010000002">
    <property type="protein sequence ID" value="MFC5862514.1"/>
    <property type="molecule type" value="Genomic_DNA"/>
</dbReference>
<feature type="domain" description="Xylose isomerase-like TIM barrel" evidence="2">
    <location>
        <begin position="57"/>
        <end position="307"/>
    </location>
</feature>
<evidence type="ECO:0000256" key="1">
    <source>
        <dbReference type="SAM" id="SignalP"/>
    </source>
</evidence>
<keyword evidence="3" id="KW-0413">Isomerase</keyword>
<accession>A0ABW1EEW4</accession>
<dbReference type="RefSeq" id="WP_263335915.1">
    <property type="nucleotide sequence ID" value="NZ_JAGSYH010000003.1"/>
</dbReference>
<dbReference type="InterPro" id="IPR019546">
    <property type="entry name" value="TAT_signal_bac_arc"/>
</dbReference>